<feature type="transmembrane region" description="Helical" evidence="1">
    <location>
        <begin position="430"/>
        <end position="449"/>
    </location>
</feature>
<dbReference type="PANTHER" id="PTHR19446">
    <property type="entry name" value="REVERSE TRANSCRIPTASES"/>
    <property type="match status" value="1"/>
</dbReference>
<comment type="caution">
    <text evidence="2">The sequence shown here is derived from an EMBL/GenBank/DDBJ whole genome shotgun (WGS) entry which is preliminary data.</text>
</comment>
<reference evidence="2 3" key="1">
    <citation type="journal article" date="2018" name="PLoS Genet.">
        <title>Population sequencing reveals clonal diversity and ancestral inbreeding in the grapevine cultivar Chardonnay.</title>
        <authorList>
            <person name="Roach M.J."/>
            <person name="Johnson D.L."/>
            <person name="Bohlmann J."/>
            <person name="van Vuuren H.J."/>
            <person name="Jones S.J."/>
            <person name="Pretorius I.S."/>
            <person name="Schmidt S.A."/>
            <person name="Borneman A.R."/>
        </authorList>
    </citation>
    <scope>NUCLEOTIDE SEQUENCE [LARGE SCALE GENOMIC DNA]</scope>
    <source>
        <strain evidence="3">cv. Chardonnay</strain>
        <tissue evidence="2">Leaf</tissue>
    </source>
</reference>
<evidence type="ECO:0000313" key="2">
    <source>
        <dbReference type="EMBL" id="RVW98405.1"/>
    </source>
</evidence>
<evidence type="ECO:0000256" key="1">
    <source>
        <dbReference type="SAM" id="Phobius"/>
    </source>
</evidence>
<keyword evidence="1" id="KW-1133">Transmembrane helix</keyword>
<gene>
    <name evidence="2" type="primary">YTX2_175</name>
    <name evidence="2" type="ORF">CK203_026799</name>
</gene>
<dbReference type="Proteomes" id="UP000288805">
    <property type="component" value="Unassembled WGS sequence"/>
</dbReference>
<sequence>MWLQHPSFKECFKSWWRGFQGTGWEGHKFMRKLQFVKTNLKEWNKVSFGVLNERKKNILNEIANFDAIEQEGGLTSELLVQRALRKGELEELISREEIHWRQKVKLDGDKASGPDGFTIAVFQDCWDVIKEDLVRVFAEFHNSGIINQSTNASFIVLLPKKSMTKKISDFRPISLITSLYKIIVKVLSERLRGKRRSREEGVVFKIDFEKAYDHVSWDILDHVLEKKGFSPRWRKWMRGCLSTVSFAVLVNGNAKGLVELLDCKASGWPIPYLGLPLRGNPKACGFWDPVIERISIRLDGWQKAYLSFGGVGEGKRNHLVSWDVVFFPTKFVWNSQIPFKVKSFVWLVAHKKVNANDLLQLRRPYKALSPDISSQDGLGSLRSISDMLSINYNGFGLSKRGTVLWQAACITIIWVVWRKEMRGSLRIKQGIQRVFGILFISLLLFGLFVSRSLKGLSLLCYNLIG</sequence>
<keyword evidence="1" id="KW-0812">Transmembrane</keyword>
<dbReference type="EMBL" id="QGNW01000093">
    <property type="protein sequence ID" value="RVW98405.1"/>
    <property type="molecule type" value="Genomic_DNA"/>
</dbReference>
<dbReference type="AlphaFoldDB" id="A0A438IP62"/>
<proteinExistence type="predicted"/>
<keyword evidence="1" id="KW-0472">Membrane</keyword>
<accession>A0A438IP62</accession>
<organism evidence="2 3">
    <name type="scientific">Vitis vinifera</name>
    <name type="common">Grape</name>
    <dbReference type="NCBI Taxonomy" id="29760"/>
    <lineage>
        <taxon>Eukaryota</taxon>
        <taxon>Viridiplantae</taxon>
        <taxon>Streptophyta</taxon>
        <taxon>Embryophyta</taxon>
        <taxon>Tracheophyta</taxon>
        <taxon>Spermatophyta</taxon>
        <taxon>Magnoliopsida</taxon>
        <taxon>eudicotyledons</taxon>
        <taxon>Gunneridae</taxon>
        <taxon>Pentapetalae</taxon>
        <taxon>rosids</taxon>
        <taxon>Vitales</taxon>
        <taxon>Vitaceae</taxon>
        <taxon>Viteae</taxon>
        <taxon>Vitis</taxon>
    </lineage>
</organism>
<name>A0A438IP62_VITVI</name>
<feature type="transmembrane region" description="Helical" evidence="1">
    <location>
        <begin position="402"/>
        <end position="418"/>
    </location>
</feature>
<protein>
    <submittedName>
        <fullName evidence="2">Transposon TX1 uncharacterized 149 kDa protein</fullName>
    </submittedName>
</protein>
<evidence type="ECO:0000313" key="3">
    <source>
        <dbReference type="Proteomes" id="UP000288805"/>
    </source>
</evidence>